<proteinExistence type="inferred from homology"/>
<evidence type="ECO:0000259" key="2">
    <source>
        <dbReference type="Pfam" id="PF00582"/>
    </source>
</evidence>
<name>A0A7K3WNU8_9FLAO</name>
<dbReference type="PANTHER" id="PTHR46268:SF6">
    <property type="entry name" value="UNIVERSAL STRESS PROTEIN UP12"/>
    <property type="match status" value="1"/>
</dbReference>
<accession>A0A7K3WNU8</accession>
<dbReference type="Proteomes" id="UP000486602">
    <property type="component" value="Unassembled WGS sequence"/>
</dbReference>
<feature type="domain" description="UspA" evidence="2">
    <location>
        <begin position="1"/>
        <end position="123"/>
    </location>
</feature>
<dbReference type="SUPFAM" id="SSF52402">
    <property type="entry name" value="Adenine nucleotide alpha hydrolases-like"/>
    <property type="match status" value="2"/>
</dbReference>
<evidence type="ECO:0000256" key="1">
    <source>
        <dbReference type="ARBA" id="ARBA00008791"/>
    </source>
</evidence>
<evidence type="ECO:0000313" key="3">
    <source>
        <dbReference type="EMBL" id="NEN22385.1"/>
    </source>
</evidence>
<organism evidence="3 4">
    <name type="scientific">Cryomorpha ignava</name>
    <dbReference type="NCBI Taxonomy" id="101383"/>
    <lineage>
        <taxon>Bacteria</taxon>
        <taxon>Pseudomonadati</taxon>
        <taxon>Bacteroidota</taxon>
        <taxon>Flavobacteriia</taxon>
        <taxon>Flavobacteriales</taxon>
        <taxon>Cryomorphaceae</taxon>
        <taxon>Cryomorpha</taxon>
    </lineage>
</organism>
<dbReference type="EMBL" id="JAAGVY010000002">
    <property type="protein sequence ID" value="NEN22385.1"/>
    <property type="molecule type" value="Genomic_DNA"/>
</dbReference>
<protein>
    <submittedName>
        <fullName evidence="3">Universal stress protein</fullName>
    </submittedName>
</protein>
<dbReference type="CDD" id="cd00293">
    <property type="entry name" value="USP-like"/>
    <property type="match status" value="1"/>
</dbReference>
<dbReference type="AlphaFoldDB" id="A0A7K3WNU8"/>
<dbReference type="RefSeq" id="WP_163283087.1">
    <property type="nucleotide sequence ID" value="NZ_JAAGVY010000002.1"/>
</dbReference>
<evidence type="ECO:0000313" key="4">
    <source>
        <dbReference type="Proteomes" id="UP000486602"/>
    </source>
</evidence>
<sequence length="263" mass="29150">MKTISVLIDFRTTSEMATQYACWLSHETGASVNLLHITDEHNPDIEEIKKKLIAFTNIETHGVKYSVSVGKGEYLQEIPKLLLLVDADFVVIGTHGVEGVYQALFGANVIKLIQSISISSLIVQGNTVKPGDNISQILLPIGIHENFDAMIAKTAEWALDLDSDVDIFSVLKGDGTDNEFLKNLDKTKKYFDEHKVRYKTVTREATIYSVGYAREILAHAKESNAGLITMLSQMSEENRYFGNMDKTNLVLNPQGIPVLCIAG</sequence>
<gene>
    <name evidence="3" type="ORF">G3O08_02570</name>
</gene>
<reference evidence="3 4" key="1">
    <citation type="submission" date="2020-02" db="EMBL/GenBank/DDBJ databases">
        <title>Out from the shadows clarifying the taxonomy of the family Cryomorphaceae and related taxa by utilizing the GTDB taxonomic framework.</title>
        <authorList>
            <person name="Bowman J.P."/>
        </authorList>
    </citation>
    <scope>NUCLEOTIDE SEQUENCE [LARGE SCALE GENOMIC DNA]</scope>
    <source>
        <strain evidence="3 4">QSSC 1-22</strain>
    </source>
</reference>
<dbReference type="PANTHER" id="PTHR46268">
    <property type="entry name" value="STRESS RESPONSE PROTEIN NHAX"/>
    <property type="match status" value="1"/>
</dbReference>
<dbReference type="Pfam" id="PF00582">
    <property type="entry name" value="Usp"/>
    <property type="match status" value="1"/>
</dbReference>
<dbReference type="InterPro" id="IPR006016">
    <property type="entry name" value="UspA"/>
</dbReference>
<comment type="similarity">
    <text evidence="1">Belongs to the universal stress protein A family.</text>
</comment>
<dbReference type="Gene3D" id="3.40.50.12370">
    <property type="match status" value="1"/>
</dbReference>
<keyword evidence="4" id="KW-1185">Reference proteome</keyword>
<comment type="caution">
    <text evidence="3">The sequence shown here is derived from an EMBL/GenBank/DDBJ whole genome shotgun (WGS) entry which is preliminary data.</text>
</comment>